<reference evidence="2 3" key="1">
    <citation type="submission" date="2018-12" db="EMBL/GenBank/DDBJ databases">
        <title>Bacillus yapensis draft genome sequence.</title>
        <authorList>
            <person name="Yu L."/>
            <person name="Xu X."/>
            <person name="Tang X."/>
        </authorList>
    </citation>
    <scope>NUCLEOTIDE SEQUENCE [LARGE SCALE GENOMIC DNA]</scope>
    <source>
        <strain evidence="2 3">XXST-01</strain>
    </source>
</reference>
<dbReference type="GO" id="GO:0008757">
    <property type="term" value="F:S-adenosylmethionine-dependent methyltransferase activity"/>
    <property type="evidence" value="ECO:0007669"/>
    <property type="project" value="InterPro"/>
</dbReference>
<dbReference type="CDD" id="cd02440">
    <property type="entry name" value="AdoMet_MTases"/>
    <property type="match status" value="1"/>
</dbReference>
<sequence length="241" mass="28096">MQRNGSQYYDKEEFFHNFTLKRASKENPNDTIEKPIFIDLVGDVSHLNILDIGSGDGKFGIDLMNAGCKSYSGIEGSINMHHTAVKNLQTYKNINLVHSTIENWEFPKNHFDMVISRLVIHYIQDIEALFRNIYDTLTDGGRFIFSIEHPVITSTLQTNGQRTNWLVDNYFVSGIREQEWLGSTVYKYHKTIEDYFQALKSAGFKIESLRESLPKREHFEKEETYLRRLRIPLFLFLAATK</sequence>
<feature type="domain" description="Methyltransferase type 11" evidence="1">
    <location>
        <begin position="50"/>
        <end position="145"/>
    </location>
</feature>
<organism evidence="2 3">
    <name type="scientific">Bacillus yapensis</name>
    <dbReference type="NCBI Taxonomy" id="2492960"/>
    <lineage>
        <taxon>Bacteria</taxon>
        <taxon>Bacillati</taxon>
        <taxon>Bacillota</taxon>
        <taxon>Bacilli</taxon>
        <taxon>Bacillales</taxon>
        <taxon>Bacillaceae</taxon>
        <taxon>Bacillus</taxon>
    </lineage>
</organism>
<dbReference type="PANTHER" id="PTHR43861:SF1">
    <property type="entry name" value="TRANS-ACONITATE 2-METHYLTRANSFERASE"/>
    <property type="match status" value="1"/>
</dbReference>
<dbReference type="PANTHER" id="PTHR43861">
    <property type="entry name" value="TRANS-ACONITATE 2-METHYLTRANSFERASE-RELATED"/>
    <property type="match status" value="1"/>
</dbReference>
<dbReference type="EMBL" id="RXNT01000002">
    <property type="protein sequence ID" value="RTR35777.1"/>
    <property type="molecule type" value="Genomic_DNA"/>
</dbReference>
<dbReference type="RefSeq" id="WP_126406481.1">
    <property type="nucleotide sequence ID" value="NZ_RXNT01000002.1"/>
</dbReference>
<dbReference type="OrthoDB" id="9791837at2"/>
<name>A0A3S0KQU6_9BACI</name>
<gene>
    <name evidence="2" type="ORF">EKG37_03855</name>
</gene>
<dbReference type="Gene3D" id="3.40.50.150">
    <property type="entry name" value="Vaccinia Virus protein VP39"/>
    <property type="match status" value="1"/>
</dbReference>
<dbReference type="InterPro" id="IPR013216">
    <property type="entry name" value="Methyltransf_11"/>
</dbReference>
<evidence type="ECO:0000313" key="2">
    <source>
        <dbReference type="EMBL" id="RTR35777.1"/>
    </source>
</evidence>
<keyword evidence="2" id="KW-0489">Methyltransferase</keyword>
<evidence type="ECO:0000313" key="3">
    <source>
        <dbReference type="Proteomes" id="UP000271374"/>
    </source>
</evidence>
<proteinExistence type="predicted"/>
<keyword evidence="2" id="KW-0808">Transferase</keyword>
<comment type="caution">
    <text evidence="2">The sequence shown here is derived from an EMBL/GenBank/DDBJ whole genome shotgun (WGS) entry which is preliminary data.</text>
</comment>
<accession>A0A3S0KQU6</accession>
<evidence type="ECO:0000259" key="1">
    <source>
        <dbReference type="Pfam" id="PF08241"/>
    </source>
</evidence>
<dbReference type="Proteomes" id="UP000271374">
    <property type="component" value="Unassembled WGS sequence"/>
</dbReference>
<protein>
    <submittedName>
        <fullName evidence="2">Class I SAM-dependent methyltransferase</fullName>
    </submittedName>
</protein>
<dbReference type="InterPro" id="IPR029063">
    <property type="entry name" value="SAM-dependent_MTases_sf"/>
</dbReference>
<dbReference type="GO" id="GO:0032259">
    <property type="term" value="P:methylation"/>
    <property type="evidence" value="ECO:0007669"/>
    <property type="project" value="UniProtKB-KW"/>
</dbReference>
<keyword evidence="3" id="KW-1185">Reference proteome</keyword>
<dbReference type="Pfam" id="PF08241">
    <property type="entry name" value="Methyltransf_11"/>
    <property type="match status" value="1"/>
</dbReference>
<dbReference type="AlphaFoldDB" id="A0A3S0KQU6"/>
<dbReference type="SUPFAM" id="SSF53335">
    <property type="entry name" value="S-adenosyl-L-methionine-dependent methyltransferases"/>
    <property type="match status" value="1"/>
</dbReference>